<dbReference type="Gene3D" id="3.30.160.60">
    <property type="entry name" value="Classic Zinc Finger"/>
    <property type="match status" value="1"/>
</dbReference>
<name>A0AAV2NLB0_9HYME</name>
<dbReference type="GO" id="GO:0008270">
    <property type="term" value="F:zinc ion binding"/>
    <property type="evidence" value="ECO:0007669"/>
    <property type="project" value="UniProtKB-KW"/>
</dbReference>
<dbReference type="PROSITE" id="PS50217">
    <property type="entry name" value="BZIP"/>
    <property type="match status" value="1"/>
</dbReference>
<dbReference type="CDD" id="cd14687">
    <property type="entry name" value="bZIP_ATF2"/>
    <property type="match status" value="1"/>
</dbReference>
<dbReference type="Proteomes" id="UP001497644">
    <property type="component" value="Chromosome 2"/>
</dbReference>
<organism evidence="9 10">
    <name type="scientific">Lasius platythorax</name>
    <dbReference type="NCBI Taxonomy" id="488582"/>
    <lineage>
        <taxon>Eukaryota</taxon>
        <taxon>Metazoa</taxon>
        <taxon>Ecdysozoa</taxon>
        <taxon>Arthropoda</taxon>
        <taxon>Hexapoda</taxon>
        <taxon>Insecta</taxon>
        <taxon>Pterygota</taxon>
        <taxon>Neoptera</taxon>
        <taxon>Endopterygota</taxon>
        <taxon>Hymenoptera</taxon>
        <taxon>Apocrita</taxon>
        <taxon>Aculeata</taxon>
        <taxon>Formicoidea</taxon>
        <taxon>Formicidae</taxon>
        <taxon>Formicinae</taxon>
        <taxon>Lasius</taxon>
        <taxon>Lasius</taxon>
    </lineage>
</organism>
<evidence type="ECO:0000256" key="5">
    <source>
        <dbReference type="PROSITE-ProRule" id="PRU00042"/>
    </source>
</evidence>
<dbReference type="PANTHER" id="PTHR19304">
    <property type="entry name" value="CYCLIC-AMP RESPONSE ELEMENT BINDING PROTEIN"/>
    <property type="match status" value="1"/>
</dbReference>
<feature type="domain" description="BZIP" evidence="8">
    <location>
        <begin position="317"/>
        <end position="380"/>
    </location>
</feature>
<evidence type="ECO:0000256" key="4">
    <source>
        <dbReference type="ARBA" id="ARBA00023242"/>
    </source>
</evidence>
<accession>A0AAV2NLB0</accession>
<keyword evidence="6" id="KW-0175">Coiled coil</keyword>
<evidence type="ECO:0000256" key="2">
    <source>
        <dbReference type="ARBA" id="ARBA00023015"/>
    </source>
</evidence>
<evidence type="ECO:0008006" key="11">
    <source>
        <dbReference type="Google" id="ProtNLM"/>
    </source>
</evidence>
<dbReference type="InterPro" id="IPR013087">
    <property type="entry name" value="Znf_C2H2_type"/>
</dbReference>
<feature type="coiled-coil region" evidence="6">
    <location>
        <begin position="342"/>
        <end position="376"/>
    </location>
</feature>
<dbReference type="Pfam" id="PF07716">
    <property type="entry name" value="bZIP_2"/>
    <property type="match status" value="1"/>
</dbReference>
<evidence type="ECO:0000313" key="10">
    <source>
        <dbReference type="Proteomes" id="UP001497644"/>
    </source>
</evidence>
<dbReference type="InterPro" id="IPR004827">
    <property type="entry name" value="bZIP"/>
</dbReference>
<dbReference type="SMART" id="SM00338">
    <property type="entry name" value="BRLZ"/>
    <property type="match status" value="1"/>
</dbReference>
<evidence type="ECO:0000259" key="8">
    <source>
        <dbReference type="PROSITE" id="PS50217"/>
    </source>
</evidence>
<keyword evidence="5" id="KW-0863">Zinc-finger</keyword>
<dbReference type="SMART" id="SM00355">
    <property type="entry name" value="ZnF_C2H2"/>
    <property type="match status" value="1"/>
</dbReference>
<gene>
    <name evidence="9" type="ORF">LPLAT_LOCUS6499</name>
</gene>
<dbReference type="PROSITE" id="PS00028">
    <property type="entry name" value="ZINC_FINGER_C2H2_1"/>
    <property type="match status" value="1"/>
</dbReference>
<dbReference type="InterPro" id="IPR051027">
    <property type="entry name" value="bZIP_transcription_factors"/>
</dbReference>
<feature type="domain" description="C2H2-type" evidence="7">
    <location>
        <begin position="8"/>
        <end position="32"/>
    </location>
</feature>
<evidence type="ECO:0000256" key="6">
    <source>
        <dbReference type="SAM" id="Coils"/>
    </source>
</evidence>
<comment type="subcellular location">
    <subcellularLocation>
        <location evidence="1">Nucleus</location>
    </subcellularLocation>
</comment>
<dbReference type="InterPro" id="IPR046347">
    <property type="entry name" value="bZIP_sf"/>
</dbReference>
<sequence>MTDTEKLFACSTSGCNMSFTNEDQLTVHKKKHDMMLNLGNNPKSAGFVADQTPTPTRFFKNCEEVGLFQDLQVNPFEETFRRAVEAGNTGTLTVPEAGITDDTLHTPHIFPYISDVLPANSQILSENNVEDCPSTVSLSEKNTEDDNAIKSDECSSIKISTNEMQEMTKDANVTSAKNSTLAPNIIVSDTNTPIAPKLSPTQLSSHLSINGEEVQLLLKMADGKLMQLSATPVSESSNVANVSAKQQTVVIKTEPTLRCVVKSESKKTVISRLSLAKMKLKQTLSKNSQNQRAIEGSAKMEAIAISKKENVKKTVDQVKKKDILERNRASSMRARAKRKAWIQDLQRTVTNVNEANAALQMEVKALRSEVAKLKTLLLAHKDCPVTKAMQKGNGIVLGPKIISINNPDVLTMPISANSIPVKRSASYMETPNMPVKKSALSITKNPMIFPKVDCGTANITLPNATIIKSLPTLKIVGVNQFLPEKPEETKQILIVQNQPRKLCEARQVIQINPNYEVEHAASKSTGT</sequence>
<dbReference type="AlphaFoldDB" id="A0AAV2NLB0"/>
<protein>
    <recommendedName>
        <fullName evidence="11">Cyclic AMP-dependent transcription factor ATF-2</fullName>
    </recommendedName>
</protein>
<evidence type="ECO:0000256" key="1">
    <source>
        <dbReference type="ARBA" id="ARBA00004123"/>
    </source>
</evidence>
<evidence type="ECO:0000256" key="3">
    <source>
        <dbReference type="ARBA" id="ARBA00023163"/>
    </source>
</evidence>
<dbReference type="EMBL" id="OZ034825">
    <property type="protein sequence ID" value="CAL1680495.1"/>
    <property type="molecule type" value="Genomic_DNA"/>
</dbReference>
<proteinExistence type="predicted"/>
<keyword evidence="3" id="KW-0804">Transcription</keyword>
<evidence type="ECO:0000259" key="7">
    <source>
        <dbReference type="PROSITE" id="PS50157"/>
    </source>
</evidence>
<dbReference type="SUPFAM" id="SSF57959">
    <property type="entry name" value="Leucine zipper domain"/>
    <property type="match status" value="1"/>
</dbReference>
<dbReference type="GO" id="GO:0003700">
    <property type="term" value="F:DNA-binding transcription factor activity"/>
    <property type="evidence" value="ECO:0007669"/>
    <property type="project" value="InterPro"/>
</dbReference>
<keyword evidence="2" id="KW-0805">Transcription regulation</keyword>
<evidence type="ECO:0000313" key="9">
    <source>
        <dbReference type="EMBL" id="CAL1680495.1"/>
    </source>
</evidence>
<dbReference type="Gene3D" id="1.20.5.170">
    <property type="match status" value="1"/>
</dbReference>
<keyword evidence="10" id="KW-1185">Reference proteome</keyword>
<reference evidence="9" key="1">
    <citation type="submission" date="2024-04" db="EMBL/GenBank/DDBJ databases">
        <authorList>
            <consortium name="Molecular Ecology Group"/>
        </authorList>
    </citation>
    <scope>NUCLEOTIDE SEQUENCE</scope>
</reference>
<keyword evidence="4" id="KW-0539">Nucleus</keyword>
<dbReference type="PROSITE" id="PS50157">
    <property type="entry name" value="ZINC_FINGER_C2H2_2"/>
    <property type="match status" value="1"/>
</dbReference>
<keyword evidence="5" id="KW-0862">Zinc</keyword>
<keyword evidence="5" id="KW-0479">Metal-binding</keyword>
<dbReference type="GO" id="GO:0005634">
    <property type="term" value="C:nucleus"/>
    <property type="evidence" value="ECO:0007669"/>
    <property type="project" value="UniProtKB-SubCell"/>
</dbReference>